<dbReference type="GO" id="GO:0005886">
    <property type="term" value="C:plasma membrane"/>
    <property type="evidence" value="ECO:0007669"/>
    <property type="project" value="TreeGrafter"/>
</dbReference>
<dbReference type="InterPro" id="IPR007221">
    <property type="entry name" value="MreC"/>
</dbReference>
<dbReference type="Gene3D" id="2.40.10.340">
    <property type="entry name" value="Rod shape-determining protein MreC, domain 1"/>
    <property type="match status" value="1"/>
</dbReference>
<feature type="domain" description="Rod shape-determining protein MreC beta-barrel core" evidence="7">
    <location>
        <begin position="124"/>
        <end position="277"/>
    </location>
</feature>
<evidence type="ECO:0000256" key="5">
    <source>
        <dbReference type="PIRNR" id="PIRNR038471"/>
    </source>
</evidence>
<comment type="function">
    <text evidence="5">Involved in formation and maintenance of cell shape.</text>
</comment>
<feature type="coiled-coil region" evidence="6">
    <location>
        <begin position="71"/>
        <end position="108"/>
    </location>
</feature>
<name>A0A3P3XFI0_9SPIR</name>
<dbReference type="EMBL" id="FWDM01000002">
    <property type="protein sequence ID" value="SLM09880.1"/>
    <property type="molecule type" value="Genomic_DNA"/>
</dbReference>
<evidence type="ECO:0000313" key="8">
    <source>
        <dbReference type="EMBL" id="SLM09880.1"/>
    </source>
</evidence>
<evidence type="ECO:0000259" key="7">
    <source>
        <dbReference type="Pfam" id="PF04085"/>
    </source>
</evidence>
<evidence type="ECO:0000256" key="4">
    <source>
        <dbReference type="ARBA" id="ARBA00032089"/>
    </source>
</evidence>
<dbReference type="Gene3D" id="2.40.10.350">
    <property type="entry name" value="Rod shape-determining protein MreC, domain 2"/>
    <property type="match status" value="1"/>
</dbReference>
<gene>
    <name evidence="8" type="ORF">SPIROBIBN47_100110</name>
</gene>
<evidence type="ECO:0000256" key="1">
    <source>
        <dbReference type="ARBA" id="ARBA00009369"/>
    </source>
</evidence>
<proteinExistence type="inferred from homology"/>
<keyword evidence="6" id="KW-0175">Coiled coil</keyword>
<reference evidence="8" key="1">
    <citation type="submission" date="2017-02" db="EMBL/GenBank/DDBJ databases">
        <authorList>
            <person name="Regsiter A."/>
            <person name="William W."/>
        </authorList>
    </citation>
    <scope>NUCLEOTIDE SEQUENCE</scope>
    <source>
        <strain evidence="8">Bib</strain>
    </source>
</reference>
<dbReference type="InterPro" id="IPR042177">
    <property type="entry name" value="Cell/Rod_1"/>
</dbReference>
<protein>
    <recommendedName>
        <fullName evidence="2 5">Cell shape-determining protein MreC</fullName>
    </recommendedName>
    <alternativeName>
        <fullName evidence="4 5">Cell shape protein MreC</fullName>
    </alternativeName>
</protein>
<comment type="similarity">
    <text evidence="1 5">Belongs to the MreC family.</text>
</comment>
<sequence>MKNNGFHRPSRTVHRKAALFILLSLSILFVSTSTVFRVPDLFHGYVIGNIQKAFAAVSSFVSRTVGAVSELRNIKKDYEALLAKMQEYELKEREFTSLIEENKRLKDLLGLTSFPDAKKIAAHIIARDPGNTYSSFVIDKGYNEGIRKYMPVIAFQDGVEGLVGKIIDVKASTSTLQPLYDQRFFAAARLAKTRAEGLANGRGFRDAPMTLLYIPKTEMDTLKQGDIVVTSGLDQVFPQDIIIGRVGSYQLNEFSSSLVIEVQPAIDLSRVEYVFAIENQGALTPYAGGKQ</sequence>
<accession>A0A3P3XFI0</accession>
<organism evidence="8">
    <name type="scientific">uncultured spirochete</name>
    <dbReference type="NCBI Taxonomy" id="156406"/>
    <lineage>
        <taxon>Bacteria</taxon>
        <taxon>Pseudomonadati</taxon>
        <taxon>Spirochaetota</taxon>
        <taxon>Spirochaetia</taxon>
        <taxon>Spirochaetales</taxon>
        <taxon>environmental samples</taxon>
    </lineage>
</organism>
<dbReference type="PANTHER" id="PTHR34138">
    <property type="entry name" value="CELL SHAPE-DETERMINING PROTEIN MREC"/>
    <property type="match status" value="1"/>
</dbReference>
<dbReference type="NCBIfam" id="TIGR00219">
    <property type="entry name" value="mreC"/>
    <property type="match status" value="1"/>
</dbReference>
<evidence type="ECO:0000256" key="3">
    <source>
        <dbReference type="ARBA" id="ARBA00022960"/>
    </source>
</evidence>
<dbReference type="InterPro" id="IPR042175">
    <property type="entry name" value="Cell/Rod_MreC_2"/>
</dbReference>
<evidence type="ECO:0000256" key="2">
    <source>
        <dbReference type="ARBA" id="ARBA00013855"/>
    </source>
</evidence>
<keyword evidence="3 5" id="KW-0133">Cell shape</keyword>
<dbReference type="InterPro" id="IPR055342">
    <property type="entry name" value="MreC_beta-barrel_core"/>
</dbReference>
<dbReference type="GO" id="GO:0008360">
    <property type="term" value="P:regulation of cell shape"/>
    <property type="evidence" value="ECO:0007669"/>
    <property type="project" value="UniProtKB-KW"/>
</dbReference>
<dbReference type="PIRSF" id="PIRSF038471">
    <property type="entry name" value="MreC"/>
    <property type="match status" value="1"/>
</dbReference>
<dbReference type="PANTHER" id="PTHR34138:SF1">
    <property type="entry name" value="CELL SHAPE-DETERMINING PROTEIN MREC"/>
    <property type="match status" value="1"/>
</dbReference>
<dbReference type="Pfam" id="PF04085">
    <property type="entry name" value="MreC"/>
    <property type="match status" value="1"/>
</dbReference>
<dbReference type="AlphaFoldDB" id="A0A3P3XFI0"/>
<evidence type="ECO:0000256" key="6">
    <source>
        <dbReference type="SAM" id="Coils"/>
    </source>
</evidence>